<proteinExistence type="predicted"/>
<accession>A0A915L491</accession>
<evidence type="ECO:0000313" key="2">
    <source>
        <dbReference type="WBParaSite" id="nRc.2.0.1.t45894-RA"/>
    </source>
</evidence>
<evidence type="ECO:0000313" key="1">
    <source>
        <dbReference type="Proteomes" id="UP000887565"/>
    </source>
</evidence>
<organism evidence="1 2">
    <name type="scientific">Romanomermis culicivorax</name>
    <name type="common">Nematode worm</name>
    <dbReference type="NCBI Taxonomy" id="13658"/>
    <lineage>
        <taxon>Eukaryota</taxon>
        <taxon>Metazoa</taxon>
        <taxon>Ecdysozoa</taxon>
        <taxon>Nematoda</taxon>
        <taxon>Enoplea</taxon>
        <taxon>Dorylaimia</taxon>
        <taxon>Mermithida</taxon>
        <taxon>Mermithoidea</taxon>
        <taxon>Mermithidae</taxon>
        <taxon>Romanomermis</taxon>
    </lineage>
</organism>
<keyword evidence="1" id="KW-1185">Reference proteome</keyword>
<protein>
    <submittedName>
        <fullName evidence="2">Uncharacterized protein</fullName>
    </submittedName>
</protein>
<dbReference type="WBParaSite" id="nRc.2.0.1.t45894-RA">
    <property type="protein sequence ID" value="nRc.2.0.1.t45894-RA"/>
    <property type="gene ID" value="nRc.2.0.1.g45894"/>
</dbReference>
<reference evidence="2" key="1">
    <citation type="submission" date="2022-11" db="UniProtKB">
        <authorList>
            <consortium name="WormBaseParasite"/>
        </authorList>
    </citation>
    <scope>IDENTIFICATION</scope>
</reference>
<sequence length="94" mass="10938">MKYKAQFRSKIADYHRFSGFNRRQLATVGDSKECIGNQWNCQMSPVRLKSSTVGDKNRWNFFIPKLVKLGTVADEIPRELATVGDNRRCRRQKS</sequence>
<name>A0A915L491_ROMCU</name>
<dbReference type="AlphaFoldDB" id="A0A915L491"/>
<dbReference type="Proteomes" id="UP000887565">
    <property type="component" value="Unplaced"/>
</dbReference>